<protein>
    <recommendedName>
        <fullName evidence="4">Saposin B-type domain-containing protein</fullName>
    </recommendedName>
</protein>
<evidence type="ECO:0000256" key="1">
    <source>
        <dbReference type="SAM" id="SignalP"/>
    </source>
</evidence>
<evidence type="ECO:0000313" key="3">
    <source>
        <dbReference type="Proteomes" id="UP001163046"/>
    </source>
</evidence>
<accession>A0A9W9ZKM5</accession>
<reference evidence="2" key="1">
    <citation type="submission" date="2023-01" db="EMBL/GenBank/DDBJ databases">
        <title>Genome assembly of the deep-sea coral Lophelia pertusa.</title>
        <authorList>
            <person name="Herrera S."/>
            <person name="Cordes E."/>
        </authorList>
    </citation>
    <scope>NUCLEOTIDE SEQUENCE</scope>
    <source>
        <strain evidence="2">USNM1676648</strain>
        <tissue evidence="2">Polyp</tissue>
    </source>
</reference>
<keyword evidence="3" id="KW-1185">Reference proteome</keyword>
<dbReference type="Proteomes" id="UP001163046">
    <property type="component" value="Unassembled WGS sequence"/>
</dbReference>
<dbReference type="AlphaFoldDB" id="A0A9W9ZKM5"/>
<dbReference type="OrthoDB" id="202851at2759"/>
<sequence length="279" mass="31867">MALGLREFLVVALSLFISTLNGQLPKKEKYYAIKEDIPHIRCETCQKAVRYLYGKTQAMRAEGVTKRLAEDKVIDLVEKSCNPEKEEGSWISKIDLIERNGELRLSEQSNVGKCKRECQTVSKACEESVAEVDTDLAELLWKDKLTLSKLINEVCYSMSSACTGKRPKLKAGERKINENFHIMSDDEKKADDILKQMRGMPGMPGMEMYSREDIEKMRDQLGAVQKDEKEEEEEVLDSEGNLFHGEEVSFFQTIMDGLARLWSWLKGIFGFRKGTSEEL</sequence>
<organism evidence="2 3">
    <name type="scientific">Desmophyllum pertusum</name>
    <dbReference type="NCBI Taxonomy" id="174260"/>
    <lineage>
        <taxon>Eukaryota</taxon>
        <taxon>Metazoa</taxon>
        <taxon>Cnidaria</taxon>
        <taxon>Anthozoa</taxon>
        <taxon>Hexacorallia</taxon>
        <taxon>Scleractinia</taxon>
        <taxon>Caryophylliina</taxon>
        <taxon>Caryophylliidae</taxon>
        <taxon>Desmophyllum</taxon>
    </lineage>
</organism>
<proteinExistence type="predicted"/>
<name>A0A9W9ZKM5_9CNID</name>
<feature type="signal peptide" evidence="1">
    <location>
        <begin position="1"/>
        <end position="22"/>
    </location>
</feature>
<dbReference type="PANTHER" id="PTHR36058">
    <property type="entry name" value="NUCLEOPHOSMIN"/>
    <property type="match status" value="1"/>
</dbReference>
<dbReference type="EMBL" id="MU825917">
    <property type="protein sequence ID" value="KAJ7382684.1"/>
    <property type="molecule type" value="Genomic_DNA"/>
</dbReference>
<comment type="caution">
    <text evidence="2">The sequence shown here is derived from an EMBL/GenBank/DDBJ whole genome shotgun (WGS) entry which is preliminary data.</text>
</comment>
<dbReference type="PANTHER" id="PTHR36058:SF1">
    <property type="entry name" value="NUCLEOPHOSMIN"/>
    <property type="match status" value="1"/>
</dbReference>
<evidence type="ECO:0000313" key="2">
    <source>
        <dbReference type="EMBL" id="KAJ7382684.1"/>
    </source>
</evidence>
<feature type="chain" id="PRO_5040739335" description="Saposin B-type domain-containing protein" evidence="1">
    <location>
        <begin position="23"/>
        <end position="279"/>
    </location>
</feature>
<evidence type="ECO:0008006" key="4">
    <source>
        <dbReference type="Google" id="ProtNLM"/>
    </source>
</evidence>
<keyword evidence="1" id="KW-0732">Signal</keyword>
<gene>
    <name evidence="2" type="ORF">OS493_033476</name>
</gene>